<evidence type="ECO:0000313" key="8">
    <source>
        <dbReference type="Proteomes" id="UP001432166"/>
    </source>
</evidence>
<dbReference type="Pfam" id="PF00205">
    <property type="entry name" value="TPP_enzyme_M"/>
    <property type="match status" value="1"/>
</dbReference>
<dbReference type="Pfam" id="PF02775">
    <property type="entry name" value="TPP_enzyme_C"/>
    <property type="match status" value="1"/>
</dbReference>
<gene>
    <name evidence="7" type="ORF">OG288_02155</name>
</gene>
<evidence type="ECO:0000256" key="3">
    <source>
        <dbReference type="RuleBase" id="RU362132"/>
    </source>
</evidence>
<dbReference type="CDD" id="cd00568">
    <property type="entry name" value="TPP_enzymes"/>
    <property type="match status" value="1"/>
</dbReference>
<sequence>MKVYEAIVKGLEGIGVKTAFGGAGESVADLMLALEESRRIRTVITRNEQAASFMACGEAMYTDRLGFCFATAGPGAFNLISGLGVAMTDSYPVLAVSGYARLEWEGWGALNETSGLRRTADSKAVFAATTKKSFLLADASDTCDVLEEAVNIALEGRPGPVHIQVAGDLNERGVEVKNFRPLRLDVAPVLPDTARVEEISSVLADALGQRKRIVLLAGFGAVRSGAGPEIRRLIERFQIPLVTTLDGKGIVSEGHPLAVGVFADSGHSSAWKVFREADVVLAVGNSFNQHATFDFRGDLFQGKKLIHVNIDGDEFEKRYRADHTLVSDARPAMAALVDALERRVDEVPQAEVEGQDYEARRIVRLPGKLHPGQLAQAIGRMLPPQGILLGDAGAHTAWLGYYVELDDGQHFRKAGSFGPMAGAVNSAIGVQLAHPGRTVVVGCGDGCYAMSGFELMTAVEHEIPVIWVIFNDEEFKLIKLYQLSQHGESGLTGFRNPDYAAYARACGADGYRVDTLDEFEDAFRRALGSGRPTLIDAHITRWAVPHYSPSPDGVIAGLVEAVEERLRDD</sequence>
<feature type="domain" description="Thiamine pyrophosphate enzyme central" evidence="4">
    <location>
        <begin position="203"/>
        <end position="336"/>
    </location>
</feature>
<name>A0ABZ1J7K4_9ACTN</name>
<dbReference type="Pfam" id="PF02776">
    <property type="entry name" value="TPP_enzyme_N"/>
    <property type="match status" value="1"/>
</dbReference>
<evidence type="ECO:0000259" key="4">
    <source>
        <dbReference type="Pfam" id="PF00205"/>
    </source>
</evidence>
<comment type="similarity">
    <text evidence="1 3">Belongs to the TPP enzyme family.</text>
</comment>
<dbReference type="EMBL" id="CP108133">
    <property type="protein sequence ID" value="WTP47217.1"/>
    <property type="molecule type" value="Genomic_DNA"/>
</dbReference>
<reference evidence="7" key="1">
    <citation type="submission" date="2022-10" db="EMBL/GenBank/DDBJ databases">
        <title>The complete genomes of actinobacterial strains from the NBC collection.</title>
        <authorList>
            <person name="Joergensen T.S."/>
            <person name="Alvarez Arevalo M."/>
            <person name="Sterndorff E.B."/>
            <person name="Faurdal D."/>
            <person name="Vuksanovic O."/>
            <person name="Mourched A.-S."/>
            <person name="Charusanti P."/>
            <person name="Shaw S."/>
            <person name="Blin K."/>
            <person name="Weber T."/>
        </authorList>
    </citation>
    <scope>NUCLEOTIDE SEQUENCE</scope>
    <source>
        <strain evidence="7">NBC_00189</strain>
    </source>
</reference>
<evidence type="ECO:0000259" key="5">
    <source>
        <dbReference type="Pfam" id="PF02775"/>
    </source>
</evidence>
<dbReference type="PANTHER" id="PTHR18968:SF13">
    <property type="entry name" value="ACETOLACTATE SYNTHASE CATALYTIC SUBUNIT, MITOCHONDRIAL"/>
    <property type="match status" value="1"/>
</dbReference>
<keyword evidence="2 3" id="KW-0786">Thiamine pyrophosphate</keyword>
<dbReference type="Gene3D" id="3.40.50.1220">
    <property type="entry name" value="TPP-binding domain"/>
    <property type="match status" value="1"/>
</dbReference>
<dbReference type="Proteomes" id="UP001432166">
    <property type="component" value="Chromosome"/>
</dbReference>
<dbReference type="RefSeq" id="WP_328936505.1">
    <property type="nucleotide sequence ID" value="NZ_CP108133.1"/>
</dbReference>
<feature type="domain" description="Thiamine pyrophosphate enzyme N-terminal TPP-binding" evidence="6">
    <location>
        <begin position="1"/>
        <end position="111"/>
    </location>
</feature>
<evidence type="ECO:0000256" key="1">
    <source>
        <dbReference type="ARBA" id="ARBA00007812"/>
    </source>
</evidence>
<dbReference type="PANTHER" id="PTHR18968">
    <property type="entry name" value="THIAMINE PYROPHOSPHATE ENZYMES"/>
    <property type="match status" value="1"/>
</dbReference>
<dbReference type="InterPro" id="IPR012001">
    <property type="entry name" value="Thiamin_PyroP_enz_TPP-bd_dom"/>
</dbReference>
<evidence type="ECO:0000259" key="6">
    <source>
        <dbReference type="Pfam" id="PF02776"/>
    </source>
</evidence>
<dbReference type="InterPro" id="IPR045229">
    <property type="entry name" value="TPP_enz"/>
</dbReference>
<dbReference type="CDD" id="cd07035">
    <property type="entry name" value="TPP_PYR_POX_like"/>
    <property type="match status" value="1"/>
</dbReference>
<evidence type="ECO:0000313" key="7">
    <source>
        <dbReference type="EMBL" id="WTP47217.1"/>
    </source>
</evidence>
<dbReference type="InterPro" id="IPR012000">
    <property type="entry name" value="Thiamin_PyroP_enz_cen_dom"/>
</dbReference>
<organism evidence="7 8">
    <name type="scientific">Streptomyces tauricus</name>
    <dbReference type="NCBI Taxonomy" id="68274"/>
    <lineage>
        <taxon>Bacteria</taxon>
        <taxon>Bacillati</taxon>
        <taxon>Actinomycetota</taxon>
        <taxon>Actinomycetes</taxon>
        <taxon>Kitasatosporales</taxon>
        <taxon>Streptomycetaceae</taxon>
        <taxon>Streptomyces</taxon>
        <taxon>Streptomyces aurantiacus group</taxon>
    </lineage>
</organism>
<accession>A0ABZ1J7K4</accession>
<proteinExistence type="inferred from homology"/>
<feature type="domain" description="Thiamine pyrophosphate enzyme TPP-binding" evidence="5">
    <location>
        <begin position="391"/>
        <end position="536"/>
    </location>
</feature>
<dbReference type="InterPro" id="IPR029061">
    <property type="entry name" value="THDP-binding"/>
</dbReference>
<dbReference type="InterPro" id="IPR029035">
    <property type="entry name" value="DHS-like_NAD/FAD-binding_dom"/>
</dbReference>
<dbReference type="SUPFAM" id="SSF52518">
    <property type="entry name" value="Thiamin diphosphate-binding fold (THDP-binding)"/>
    <property type="match status" value="2"/>
</dbReference>
<keyword evidence="8" id="KW-1185">Reference proteome</keyword>
<dbReference type="InterPro" id="IPR011766">
    <property type="entry name" value="TPP_enzyme_TPP-bd"/>
</dbReference>
<protein>
    <submittedName>
        <fullName evidence="7">Thiamine pyrophosphate-binding protein</fullName>
    </submittedName>
</protein>
<evidence type="ECO:0000256" key="2">
    <source>
        <dbReference type="ARBA" id="ARBA00023052"/>
    </source>
</evidence>
<dbReference type="Gene3D" id="3.40.50.970">
    <property type="match status" value="2"/>
</dbReference>
<dbReference type="SUPFAM" id="SSF52467">
    <property type="entry name" value="DHS-like NAD/FAD-binding domain"/>
    <property type="match status" value="1"/>
</dbReference>